<feature type="region of interest" description="Disordered" evidence="1">
    <location>
        <begin position="63"/>
        <end position="86"/>
    </location>
</feature>
<evidence type="ECO:0000313" key="3">
    <source>
        <dbReference type="EMBL" id="CAE0714951.1"/>
    </source>
</evidence>
<evidence type="ECO:0000259" key="2">
    <source>
        <dbReference type="PROSITE" id="PS50097"/>
    </source>
</evidence>
<dbReference type="Gene3D" id="3.30.710.10">
    <property type="entry name" value="Potassium Channel Kv1.1, Chain A"/>
    <property type="match status" value="1"/>
</dbReference>
<dbReference type="AlphaFoldDB" id="A0A6U9XWS4"/>
<accession>A0A6U9XWS4</accession>
<dbReference type="InterPro" id="IPR000210">
    <property type="entry name" value="BTB/POZ_dom"/>
</dbReference>
<dbReference type="EMBL" id="HBIX01010151">
    <property type="protein sequence ID" value="CAE0714951.1"/>
    <property type="molecule type" value="Transcribed_RNA"/>
</dbReference>
<dbReference type="InterPro" id="IPR011333">
    <property type="entry name" value="SKP1/BTB/POZ_sf"/>
</dbReference>
<evidence type="ECO:0000256" key="1">
    <source>
        <dbReference type="SAM" id="MobiDB-lite"/>
    </source>
</evidence>
<dbReference type="SUPFAM" id="SSF54695">
    <property type="entry name" value="POZ domain"/>
    <property type="match status" value="1"/>
</dbReference>
<organism evidence="3">
    <name type="scientific">Pseudo-nitzschia australis</name>
    <dbReference type="NCBI Taxonomy" id="44445"/>
    <lineage>
        <taxon>Eukaryota</taxon>
        <taxon>Sar</taxon>
        <taxon>Stramenopiles</taxon>
        <taxon>Ochrophyta</taxon>
        <taxon>Bacillariophyta</taxon>
        <taxon>Bacillariophyceae</taxon>
        <taxon>Bacillariophycidae</taxon>
        <taxon>Bacillariales</taxon>
        <taxon>Bacillariaceae</taxon>
        <taxon>Pseudo-nitzschia</taxon>
    </lineage>
</organism>
<feature type="domain" description="BTB" evidence="2">
    <location>
        <begin position="78"/>
        <end position="146"/>
    </location>
</feature>
<gene>
    <name evidence="3" type="ORF">PAUS00366_LOCUS7703</name>
    <name evidence="4" type="ORF">PAUS00366_LOCUS7704</name>
</gene>
<name>A0A6U9XWS4_9STRA</name>
<sequence>MHKEKESYANNDDEELSVASDDISIDVQARVPDPEAEDATLSWRNDPSYNFSDWKLQVIIQENPAGTNNGDGDNDNDSDNSSTQSFHEKTYNVHRNILAIGERRSGYFANLLHYGIDDGNQCSRIELASRAAACFPDLLDYMYSSKAFAITTKNAIALFFLSQAFQVVSLEAKTKTFIDKDIQLFNLGCYLSDALYFSEEKIALKAIDTCEKEVMSLLNYNNSNANNNNSNANARVGLLKILRVPLLSSVSVLGAEQRCKSVWSFLSRERPSLKALSRDCPSLQAKNKILGKWFRRKGSP</sequence>
<dbReference type="PROSITE" id="PS50097">
    <property type="entry name" value="BTB"/>
    <property type="match status" value="1"/>
</dbReference>
<dbReference type="Pfam" id="PF00651">
    <property type="entry name" value="BTB"/>
    <property type="match status" value="1"/>
</dbReference>
<protein>
    <recommendedName>
        <fullName evidence="2">BTB domain-containing protein</fullName>
    </recommendedName>
</protein>
<reference evidence="3" key="1">
    <citation type="submission" date="2021-01" db="EMBL/GenBank/DDBJ databases">
        <authorList>
            <person name="Corre E."/>
            <person name="Pelletier E."/>
            <person name="Niang G."/>
            <person name="Scheremetjew M."/>
            <person name="Finn R."/>
            <person name="Kale V."/>
            <person name="Holt S."/>
            <person name="Cochrane G."/>
            <person name="Meng A."/>
            <person name="Brown T."/>
            <person name="Cohen L."/>
        </authorList>
    </citation>
    <scope>NUCLEOTIDE SEQUENCE</scope>
    <source>
        <strain evidence="3">10249 10 AB</strain>
    </source>
</reference>
<evidence type="ECO:0000313" key="4">
    <source>
        <dbReference type="EMBL" id="CAE0714952.1"/>
    </source>
</evidence>
<dbReference type="CDD" id="cd18186">
    <property type="entry name" value="BTB_POZ_ZBTB_KLHL-like"/>
    <property type="match status" value="1"/>
</dbReference>
<proteinExistence type="predicted"/>
<dbReference type="EMBL" id="HBIX01010152">
    <property type="protein sequence ID" value="CAE0714952.1"/>
    <property type="molecule type" value="Transcribed_RNA"/>
</dbReference>
<dbReference type="SMART" id="SM00225">
    <property type="entry name" value="BTB"/>
    <property type="match status" value="1"/>
</dbReference>
<feature type="region of interest" description="Disordered" evidence="1">
    <location>
        <begin position="1"/>
        <end position="44"/>
    </location>
</feature>